<keyword evidence="7" id="KW-1185">Reference proteome</keyword>
<dbReference type="PANTHER" id="PTHR12995">
    <property type="entry name" value="FI21814P1"/>
    <property type="match status" value="1"/>
</dbReference>
<keyword evidence="3 6" id="KW-0812">Transmembrane</keyword>
<evidence type="ECO:0000313" key="7">
    <source>
        <dbReference type="Proteomes" id="UP000887561"/>
    </source>
</evidence>
<evidence type="ECO:0000256" key="6">
    <source>
        <dbReference type="SAM" id="Phobius"/>
    </source>
</evidence>
<evidence type="ECO:0000313" key="8">
    <source>
        <dbReference type="WBParaSite" id="scaffold2934_cov239.g5684"/>
    </source>
</evidence>
<comment type="subcellular location">
    <subcellularLocation>
        <location evidence="1">Membrane</location>
        <topology evidence="1">Multi-pass membrane protein</topology>
    </subcellularLocation>
</comment>
<dbReference type="PANTHER" id="PTHR12995:SF4">
    <property type="entry name" value="FI21814P1"/>
    <property type="match status" value="1"/>
</dbReference>
<evidence type="ECO:0000256" key="1">
    <source>
        <dbReference type="ARBA" id="ARBA00004141"/>
    </source>
</evidence>
<evidence type="ECO:0000256" key="2">
    <source>
        <dbReference type="ARBA" id="ARBA00010737"/>
    </source>
</evidence>
<accession>A0A915M3B7</accession>
<evidence type="ECO:0000256" key="3">
    <source>
        <dbReference type="ARBA" id="ARBA00022692"/>
    </source>
</evidence>
<reference evidence="8" key="1">
    <citation type="submission" date="2022-11" db="UniProtKB">
        <authorList>
            <consortium name="WormBaseParasite"/>
        </authorList>
    </citation>
    <scope>IDENTIFICATION</scope>
</reference>
<dbReference type="Pfam" id="PF10271">
    <property type="entry name" value="Tmp39"/>
    <property type="match status" value="2"/>
</dbReference>
<dbReference type="GO" id="GO:0016020">
    <property type="term" value="C:membrane"/>
    <property type="evidence" value="ECO:0007669"/>
    <property type="project" value="UniProtKB-SubCell"/>
</dbReference>
<feature type="transmembrane region" description="Helical" evidence="6">
    <location>
        <begin position="298"/>
        <end position="317"/>
    </location>
</feature>
<feature type="transmembrane region" description="Helical" evidence="6">
    <location>
        <begin position="106"/>
        <end position="123"/>
    </location>
</feature>
<evidence type="ECO:0000256" key="4">
    <source>
        <dbReference type="ARBA" id="ARBA00022989"/>
    </source>
</evidence>
<dbReference type="AlphaFoldDB" id="A0A915M3B7"/>
<comment type="similarity">
    <text evidence="2">Belongs to the TMEM39 family.</text>
</comment>
<keyword evidence="4 6" id="KW-1133">Transmembrane helix</keyword>
<protein>
    <submittedName>
        <fullName evidence="8">Transmembrane protein</fullName>
    </submittedName>
</protein>
<evidence type="ECO:0000256" key="5">
    <source>
        <dbReference type="ARBA" id="ARBA00023136"/>
    </source>
</evidence>
<organism evidence="7 8">
    <name type="scientific">Meloidogyne javanica</name>
    <name type="common">Root-knot nematode worm</name>
    <dbReference type="NCBI Taxonomy" id="6303"/>
    <lineage>
        <taxon>Eukaryota</taxon>
        <taxon>Metazoa</taxon>
        <taxon>Ecdysozoa</taxon>
        <taxon>Nematoda</taxon>
        <taxon>Chromadorea</taxon>
        <taxon>Rhabditida</taxon>
        <taxon>Tylenchina</taxon>
        <taxon>Tylenchomorpha</taxon>
        <taxon>Tylenchoidea</taxon>
        <taxon>Meloidogynidae</taxon>
        <taxon>Meloidogyninae</taxon>
        <taxon>Meloidogyne</taxon>
        <taxon>Meloidogyne incognita group</taxon>
    </lineage>
</organism>
<sequence length="447" mass="52506">MKKEKQRTGLSSQSSFQLNAKEKSEFSNGYVISMHKPWPDLQLNQSKLFFECTLFLYSVLALFLQYLNLYKTLWWLPKSYWHYSLLSVSLDKNIRYWEVVLDRKKYHLINPYLLSCIGLLLGVRVTKCFWDAIELDLAFVSYSEVDFSSISDPSVWLYSEVFLLWANKENTLLAHILLFHNLTLNEFVVSFNSILVKLQSENFSKFLEEFSIFIKKLFSGPQPLLNLESTTHLCSEISARTREEASILFKDFENRCKYCVYTGILTAYFSIFMPRALLPTRTASGFTQYMLIDDIWTLQLFSIIGFTGFSLYVTYLFPISYFDLLYRCVVHLGFWEQIQPPIQQQHISSNSGFGRNLKTTHNFHEVFEEFNPSMVAFEFWLLLLTSDWQQIVTLVLLMFANYLLLAKMFKDRVIIGRIYKPSSEDLQLIKRLQEEMDAKNDVGLKLD</sequence>
<dbReference type="Proteomes" id="UP000887561">
    <property type="component" value="Unplaced"/>
</dbReference>
<name>A0A915M3B7_MELJA</name>
<feature type="transmembrane region" description="Helical" evidence="6">
    <location>
        <begin position="48"/>
        <end position="67"/>
    </location>
</feature>
<keyword evidence="5 6" id="KW-0472">Membrane</keyword>
<dbReference type="InterPro" id="IPR019397">
    <property type="entry name" value="Uncharacterised_TMEM39"/>
</dbReference>
<proteinExistence type="inferred from homology"/>
<dbReference type="WBParaSite" id="scaffold2934_cov239.g5684">
    <property type="protein sequence ID" value="scaffold2934_cov239.g5684"/>
    <property type="gene ID" value="scaffold2934_cov239.g5684"/>
</dbReference>
<feature type="transmembrane region" description="Helical" evidence="6">
    <location>
        <begin position="258"/>
        <end position="278"/>
    </location>
</feature>